<name>A0ABX5XPJ9_9BACT</name>
<evidence type="ECO:0000313" key="3">
    <source>
        <dbReference type="Proteomes" id="UP000318081"/>
    </source>
</evidence>
<keyword evidence="3" id="KW-1185">Reference proteome</keyword>
<protein>
    <recommendedName>
        <fullName evidence="4">Archaeal TRASH domain protein</fullName>
    </recommendedName>
</protein>
<evidence type="ECO:0000256" key="1">
    <source>
        <dbReference type="SAM" id="SignalP"/>
    </source>
</evidence>
<keyword evidence="1" id="KW-0732">Signal</keyword>
<feature type="signal peptide" evidence="1">
    <location>
        <begin position="1"/>
        <end position="24"/>
    </location>
</feature>
<dbReference type="PROSITE" id="PS51257">
    <property type="entry name" value="PROKAR_LIPOPROTEIN"/>
    <property type="match status" value="1"/>
</dbReference>
<dbReference type="EMBL" id="CP036432">
    <property type="protein sequence ID" value="QDV83756.1"/>
    <property type="molecule type" value="Genomic_DNA"/>
</dbReference>
<sequence length="149" mass="14951">MKNAMKPLVWPVALSLVFVFSGCAKDRTALVGMPGGGGCGGGGCGGCGSSPSPAGYAAVADYRSPGGAAMPQQNMSHQAMASTSVQQPMAASGGVINHKLCPVMGEPLGSMGNPVPVTVGGETLYVCCRGCVKKVKADPAKYFAIARNE</sequence>
<dbReference type="Proteomes" id="UP000318081">
    <property type="component" value="Chromosome"/>
</dbReference>
<evidence type="ECO:0000313" key="2">
    <source>
        <dbReference type="EMBL" id="QDV83756.1"/>
    </source>
</evidence>
<evidence type="ECO:0008006" key="4">
    <source>
        <dbReference type="Google" id="ProtNLM"/>
    </source>
</evidence>
<reference evidence="2 3" key="1">
    <citation type="submission" date="2019-02" db="EMBL/GenBank/DDBJ databases">
        <title>Deep-cultivation of Planctomycetes and their phenomic and genomic characterization uncovers novel biology.</title>
        <authorList>
            <person name="Wiegand S."/>
            <person name="Jogler M."/>
            <person name="Boedeker C."/>
            <person name="Pinto D."/>
            <person name="Vollmers J."/>
            <person name="Rivas-Marin E."/>
            <person name="Kohn T."/>
            <person name="Peeters S.H."/>
            <person name="Heuer A."/>
            <person name="Rast P."/>
            <person name="Oberbeckmann S."/>
            <person name="Bunk B."/>
            <person name="Jeske O."/>
            <person name="Meyerdierks A."/>
            <person name="Storesund J.E."/>
            <person name="Kallscheuer N."/>
            <person name="Luecker S."/>
            <person name="Lage O.M."/>
            <person name="Pohl T."/>
            <person name="Merkel B.J."/>
            <person name="Hornburger P."/>
            <person name="Mueller R.-W."/>
            <person name="Bruemmer F."/>
            <person name="Labrenz M."/>
            <person name="Spormann A.M."/>
            <person name="Op den Camp H."/>
            <person name="Overmann J."/>
            <person name="Amann R."/>
            <person name="Jetten M.S.M."/>
            <person name="Mascher T."/>
            <person name="Medema M.H."/>
            <person name="Devos D.P."/>
            <person name="Kaster A.-K."/>
            <person name="Ovreas L."/>
            <person name="Rohde M."/>
            <person name="Galperin M.Y."/>
            <person name="Jogler C."/>
        </authorList>
    </citation>
    <scope>NUCLEOTIDE SEQUENCE [LARGE SCALE GENOMIC DNA]</scope>
    <source>
        <strain evidence="2 3">TBK1r</strain>
    </source>
</reference>
<dbReference type="RefSeq" id="WP_145211023.1">
    <property type="nucleotide sequence ID" value="NZ_CP036432.1"/>
</dbReference>
<organism evidence="2 3">
    <name type="scientific">Stieleria magnilauensis</name>
    <dbReference type="NCBI Taxonomy" id="2527963"/>
    <lineage>
        <taxon>Bacteria</taxon>
        <taxon>Pseudomonadati</taxon>
        <taxon>Planctomycetota</taxon>
        <taxon>Planctomycetia</taxon>
        <taxon>Pirellulales</taxon>
        <taxon>Pirellulaceae</taxon>
        <taxon>Stieleria</taxon>
    </lineage>
</organism>
<feature type="chain" id="PRO_5046522951" description="Archaeal TRASH domain protein" evidence="1">
    <location>
        <begin position="25"/>
        <end position="149"/>
    </location>
</feature>
<proteinExistence type="predicted"/>
<accession>A0ABX5XPJ9</accession>
<gene>
    <name evidence="2" type="ORF">TBK1r_26980</name>
</gene>